<name>A0AAE0WR30_9PEZI</name>
<comment type="caution">
    <text evidence="1">The sequence shown here is derived from an EMBL/GenBank/DDBJ whole genome shotgun (WGS) entry which is preliminary data.</text>
</comment>
<dbReference type="PANTHER" id="PTHR35040">
    <property type="match status" value="1"/>
</dbReference>
<dbReference type="EMBL" id="JAUTXT010000011">
    <property type="protein sequence ID" value="KAK3676098.1"/>
    <property type="molecule type" value="Genomic_DNA"/>
</dbReference>
<evidence type="ECO:0000313" key="2">
    <source>
        <dbReference type="Proteomes" id="UP001274830"/>
    </source>
</evidence>
<accession>A0AAE0WR30</accession>
<evidence type="ECO:0008006" key="3">
    <source>
        <dbReference type="Google" id="ProtNLM"/>
    </source>
</evidence>
<keyword evidence="2" id="KW-1185">Reference proteome</keyword>
<dbReference type="Proteomes" id="UP001274830">
    <property type="component" value="Unassembled WGS sequence"/>
</dbReference>
<protein>
    <recommendedName>
        <fullName evidence="3">Cell surface protein</fullName>
    </recommendedName>
</protein>
<reference evidence="1" key="1">
    <citation type="submission" date="2023-07" db="EMBL/GenBank/DDBJ databases">
        <title>Black Yeasts Isolated from many extreme environments.</title>
        <authorList>
            <person name="Coleine C."/>
            <person name="Stajich J.E."/>
            <person name="Selbmann L."/>
        </authorList>
    </citation>
    <scope>NUCLEOTIDE SEQUENCE</scope>
    <source>
        <strain evidence="1">CCFEE 5485</strain>
    </source>
</reference>
<proteinExistence type="predicted"/>
<dbReference type="PANTHER" id="PTHR35040:SF9">
    <property type="entry name" value="4-LIKE CELL SURFACE PROTEIN, PUTATIVE (AFU_ORTHOLOGUE AFUA_4G14080)-RELATED"/>
    <property type="match status" value="1"/>
</dbReference>
<evidence type="ECO:0000313" key="1">
    <source>
        <dbReference type="EMBL" id="KAK3676098.1"/>
    </source>
</evidence>
<dbReference type="AlphaFoldDB" id="A0AAE0WR30"/>
<gene>
    <name evidence="1" type="ORF">LTR78_003848</name>
</gene>
<dbReference type="Pfam" id="PF12138">
    <property type="entry name" value="Spherulin4"/>
    <property type="match status" value="1"/>
</dbReference>
<organism evidence="1 2">
    <name type="scientific">Recurvomyces mirabilis</name>
    <dbReference type="NCBI Taxonomy" id="574656"/>
    <lineage>
        <taxon>Eukaryota</taxon>
        <taxon>Fungi</taxon>
        <taxon>Dikarya</taxon>
        <taxon>Ascomycota</taxon>
        <taxon>Pezizomycotina</taxon>
        <taxon>Dothideomycetes</taxon>
        <taxon>Dothideomycetidae</taxon>
        <taxon>Mycosphaerellales</taxon>
        <taxon>Teratosphaeriaceae</taxon>
        <taxon>Recurvomyces</taxon>
    </lineage>
</organism>
<sequence>MHAPLKSKPRLGIILPLYIYPLSSESWKPLYDAVTAHKDLQFLVIVNPNSGPGTTPLPDENYLRELAVLNAHPNIITLGYVSSSYCRRSLQAVCSEIEVYASWTSYQEGKIQVQGIFLDECPDWWQKDANSTYLHAVQSCTEAAFANASVIIHNPGARPAPLPQRVRTTATIIREDSAARFATTDIAWTKASTPSDRAEYAIILYDVPREQMMHLVKSLRDQVGWLYLTASAGYTALDSLAEFCDLVNA</sequence>
<dbReference type="InterPro" id="IPR021986">
    <property type="entry name" value="Spherulin4"/>
</dbReference>